<evidence type="ECO:0000313" key="5">
    <source>
        <dbReference type="Proteomes" id="UP000054560"/>
    </source>
</evidence>
<dbReference type="Gene3D" id="3.90.180.10">
    <property type="entry name" value="Medium-chain alcohol dehydrogenases, catalytic domain"/>
    <property type="match status" value="1"/>
</dbReference>
<dbReference type="PANTHER" id="PTHR48106">
    <property type="entry name" value="QUINONE OXIDOREDUCTASE PIG3-RELATED"/>
    <property type="match status" value="1"/>
</dbReference>
<dbReference type="SUPFAM" id="SSF50129">
    <property type="entry name" value="GroES-like"/>
    <property type="match status" value="1"/>
</dbReference>
<evidence type="ECO:0000256" key="2">
    <source>
        <dbReference type="ARBA" id="ARBA00023002"/>
    </source>
</evidence>
<dbReference type="Pfam" id="PF13602">
    <property type="entry name" value="ADH_zinc_N_2"/>
    <property type="match status" value="1"/>
</dbReference>
<proteinExistence type="predicted"/>
<keyword evidence="5" id="KW-1185">Reference proteome</keyword>
<dbReference type="AlphaFoldDB" id="A0A0L0FN52"/>
<dbReference type="GO" id="GO:0003960">
    <property type="term" value="F:quinone reductase (NADPH) activity"/>
    <property type="evidence" value="ECO:0007669"/>
    <property type="project" value="TreeGrafter"/>
</dbReference>
<dbReference type="InterPro" id="IPR036291">
    <property type="entry name" value="NAD(P)-bd_dom_sf"/>
</dbReference>
<dbReference type="Gene3D" id="3.40.50.720">
    <property type="entry name" value="NAD(P)-binding Rossmann-like Domain"/>
    <property type="match status" value="1"/>
</dbReference>
<accession>A0A0L0FN52</accession>
<protein>
    <recommendedName>
        <fullName evidence="3">Enoyl reductase (ER) domain-containing protein</fullName>
    </recommendedName>
</protein>
<dbReference type="STRING" id="667725.A0A0L0FN52"/>
<evidence type="ECO:0000313" key="4">
    <source>
        <dbReference type="EMBL" id="KNC78215.1"/>
    </source>
</evidence>
<dbReference type="EMBL" id="KQ242536">
    <property type="protein sequence ID" value="KNC78215.1"/>
    <property type="molecule type" value="Genomic_DNA"/>
</dbReference>
<evidence type="ECO:0000256" key="1">
    <source>
        <dbReference type="ARBA" id="ARBA00022857"/>
    </source>
</evidence>
<dbReference type="GO" id="GO:0070402">
    <property type="term" value="F:NADPH binding"/>
    <property type="evidence" value="ECO:0007669"/>
    <property type="project" value="TreeGrafter"/>
</dbReference>
<dbReference type="InterPro" id="IPR014189">
    <property type="entry name" value="Quinone_OxRdtase_PIG3"/>
</dbReference>
<keyword evidence="1" id="KW-0521">NADP</keyword>
<evidence type="ECO:0000259" key="3">
    <source>
        <dbReference type="SMART" id="SM00829"/>
    </source>
</evidence>
<dbReference type="GeneID" id="25909846"/>
<dbReference type="InterPro" id="IPR011032">
    <property type="entry name" value="GroES-like_sf"/>
</dbReference>
<dbReference type="SMART" id="SM00829">
    <property type="entry name" value="PKS_ER"/>
    <property type="match status" value="1"/>
</dbReference>
<dbReference type="GO" id="GO:0048038">
    <property type="term" value="F:quinone binding"/>
    <property type="evidence" value="ECO:0007669"/>
    <property type="project" value="TreeGrafter"/>
</dbReference>
<dbReference type="InterPro" id="IPR013154">
    <property type="entry name" value="ADH-like_N"/>
</dbReference>
<dbReference type="Proteomes" id="UP000054560">
    <property type="component" value="Unassembled WGS sequence"/>
</dbReference>
<dbReference type="InterPro" id="IPR020843">
    <property type="entry name" value="ER"/>
</dbReference>
<sequence length="355" mass="38537">MRVVIPVDGKCELAQRRIPEPKNGDVLIEIYATALNRADTLIRAGKYPGPPSDEPEILGLECAGRISGLPPNGSSLGFRVGDRVMTLLNCGGYAEYVCQDERMLMRVSDSLSLYKAGGIPETWLTSYQLLFWNATVKKGDQVLVHAAASGIGTTAVQLCLGVGAVPYATASSLEKLHTVAALGVDGEHCFSRKGDKPWDECLMEVLKAHNKSGIDTVLDPVGGSYAVQNAKVLGLDSSWVLFGLMGGVAMDFEGAGSPPFLATILRKRIRLMGTTLKTRSLDYKIKLTQDLVEHCSDKWADGTYKPFCDDRQFKLEDAQEAHEYMEANLNVGKLIIVVREDADERALLCGGTPKV</sequence>
<organism evidence="4 5">
    <name type="scientific">Sphaeroforma arctica JP610</name>
    <dbReference type="NCBI Taxonomy" id="667725"/>
    <lineage>
        <taxon>Eukaryota</taxon>
        <taxon>Ichthyosporea</taxon>
        <taxon>Ichthyophonida</taxon>
        <taxon>Sphaeroforma</taxon>
    </lineage>
</organism>
<dbReference type="PANTHER" id="PTHR48106:SF18">
    <property type="entry name" value="QUINONE OXIDOREDUCTASE PIG3"/>
    <property type="match status" value="1"/>
</dbReference>
<reference evidence="4 5" key="1">
    <citation type="submission" date="2011-02" db="EMBL/GenBank/DDBJ databases">
        <title>The Genome Sequence of Sphaeroforma arctica JP610.</title>
        <authorList>
            <consortium name="The Broad Institute Genome Sequencing Platform"/>
            <person name="Russ C."/>
            <person name="Cuomo C."/>
            <person name="Young S.K."/>
            <person name="Zeng Q."/>
            <person name="Gargeya S."/>
            <person name="Alvarado L."/>
            <person name="Berlin A."/>
            <person name="Chapman S.B."/>
            <person name="Chen Z."/>
            <person name="Freedman E."/>
            <person name="Gellesch M."/>
            <person name="Goldberg J."/>
            <person name="Griggs A."/>
            <person name="Gujja S."/>
            <person name="Heilman E."/>
            <person name="Heiman D."/>
            <person name="Howarth C."/>
            <person name="Mehta T."/>
            <person name="Neiman D."/>
            <person name="Pearson M."/>
            <person name="Roberts A."/>
            <person name="Saif S."/>
            <person name="Shea T."/>
            <person name="Shenoy N."/>
            <person name="Sisk P."/>
            <person name="Stolte C."/>
            <person name="Sykes S."/>
            <person name="White J."/>
            <person name="Yandava C."/>
            <person name="Burger G."/>
            <person name="Gray M.W."/>
            <person name="Holland P.W.H."/>
            <person name="King N."/>
            <person name="Lang F.B.F."/>
            <person name="Roger A.J."/>
            <person name="Ruiz-Trillo I."/>
            <person name="Haas B."/>
            <person name="Nusbaum C."/>
            <person name="Birren B."/>
        </authorList>
    </citation>
    <scope>NUCLEOTIDE SEQUENCE [LARGE SCALE GENOMIC DNA]</scope>
    <source>
        <strain evidence="4 5">JP610</strain>
    </source>
</reference>
<dbReference type="SUPFAM" id="SSF51735">
    <property type="entry name" value="NAD(P)-binding Rossmann-fold domains"/>
    <property type="match status" value="1"/>
</dbReference>
<gene>
    <name evidence="4" type="ORF">SARC_09342</name>
</gene>
<dbReference type="RefSeq" id="XP_014152117.1">
    <property type="nucleotide sequence ID" value="XM_014296642.1"/>
</dbReference>
<name>A0A0L0FN52_9EUKA</name>
<dbReference type="CDD" id="cd05276">
    <property type="entry name" value="p53_inducible_oxidoreductase"/>
    <property type="match status" value="1"/>
</dbReference>
<dbReference type="OrthoDB" id="203908at2759"/>
<dbReference type="eggNOG" id="KOG1198">
    <property type="taxonomic scope" value="Eukaryota"/>
</dbReference>
<feature type="domain" description="Enoyl reductase (ER)" evidence="3">
    <location>
        <begin position="9"/>
        <end position="336"/>
    </location>
</feature>
<keyword evidence="2" id="KW-0560">Oxidoreductase</keyword>
<dbReference type="Pfam" id="PF08240">
    <property type="entry name" value="ADH_N"/>
    <property type="match status" value="1"/>
</dbReference>